<sequence length="319" mass="36740">MKKIALLLLTFSALYSCSSPVVETDEKIDAKLRNTLKTKTDSVFEAVTTSNQKIYKAVASDDFFKHLQASIRNVVMPFRNGFFKPEFTVYKQYHVTTTRGEKIDIPSDKEGFTFSYVPDQTETYVSLLKVSSHQFDYLIALIYGNDNNQWKLYQMDLMFLGNFNQTVQNMYDTAKKKEADGYLLDAYVFASAANDCVREEHQNLSWNNKAAIEDYYKALDEQVNETYKFPIALNSIISKPTLLEIKAQVIYPETVPAIFYHTSISKEDTIALKRENVAIRAEVRKIFKGLNFNKSMVYRGRENLDGSGVVYDYIDKKEK</sequence>
<evidence type="ECO:0008006" key="4">
    <source>
        <dbReference type="Google" id="ProtNLM"/>
    </source>
</evidence>
<dbReference type="EMBL" id="JRLY01000010">
    <property type="protein sequence ID" value="KGO92314.1"/>
    <property type="molecule type" value="Genomic_DNA"/>
</dbReference>
<dbReference type="AlphaFoldDB" id="A0A0A2MJ43"/>
<dbReference type="Proteomes" id="UP000030111">
    <property type="component" value="Unassembled WGS sequence"/>
</dbReference>
<accession>A0A0A2MJ43</accession>
<organism evidence="2 3">
    <name type="scientific">Flavobacterium subsaxonicum WB 4.1-42 = DSM 21790</name>
    <dbReference type="NCBI Taxonomy" id="1121898"/>
    <lineage>
        <taxon>Bacteria</taxon>
        <taxon>Pseudomonadati</taxon>
        <taxon>Bacteroidota</taxon>
        <taxon>Flavobacteriia</taxon>
        <taxon>Flavobacteriales</taxon>
        <taxon>Flavobacteriaceae</taxon>
        <taxon>Flavobacterium</taxon>
    </lineage>
</organism>
<gene>
    <name evidence="2" type="ORF">Q766_12645</name>
</gene>
<evidence type="ECO:0000256" key="1">
    <source>
        <dbReference type="SAM" id="SignalP"/>
    </source>
</evidence>
<evidence type="ECO:0000313" key="2">
    <source>
        <dbReference type="EMBL" id="KGO92314.1"/>
    </source>
</evidence>
<dbReference type="STRING" id="1121898.GCA_000422725_01216"/>
<evidence type="ECO:0000313" key="3">
    <source>
        <dbReference type="Proteomes" id="UP000030111"/>
    </source>
</evidence>
<name>A0A0A2MJ43_9FLAO</name>
<keyword evidence="3" id="KW-1185">Reference proteome</keyword>
<comment type="caution">
    <text evidence="2">The sequence shown here is derived from an EMBL/GenBank/DDBJ whole genome shotgun (WGS) entry which is preliminary data.</text>
</comment>
<dbReference type="PROSITE" id="PS51257">
    <property type="entry name" value="PROKAR_LIPOPROTEIN"/>
    <property type="match status" value="1"/>
</dbReference>
<reference evidence="2 3" key="1">
    <citation type="submission" date="2013-09" db="EMBL/GenBank/DDBJ databases">
        <authorList>
            <person name="Zeng Z."/>
            <person name="Chen C."/>
        </authorList>
    </citation>
    <scope>NUCLEOTIDE SEQUENCE [LARGE SCALE GENOMIC DNA]</scope>
    <source>
        <strain evidence="2 3">WB 4.1-42</strain>
    </source>
</reference>
<proteinExistence type="predicted"/>
<protein>
    <recommendedName>
        <fullName evidence="4">Lipoprotein</fullName>
    </recommendedName>
</protein>
<dbReference type="RefSeq" id="WP_026990117.1">
    <property type="nucleotide sequence ID" value="NZ_AUGP01000017.1"/>
</dbReference>
<feature type="signal peptide" evidence="1">
    <location>
        <begin position="1"/>
        <end position="18"/>
    </location>
</feature>
<feature type="chain" id="PRO_5002003448" description="Lipoprotein" evidence="1">
    <location>
        <begin position="19"/>
        <end position="319"/>
    </location>
</feature>
<keyword evidence="1" id="KW-0732">Signal</keyword>
<dbReference type="eggNOG" id="ENOG5032XJH">
    <property type="taxonomic scope" value="Bacteria"/>
</dbReference>
<dbReference type="OrthoDB" id="1113095at2"/>